<comment type="caution">
    <text evidence="1">The sequence shown here is derived from an EMBL/GenBank/DDBJ whole genome shotgun (WGS) entry which is preliminary data.</text>
</comment>
<evidence type="ECO:0000313" key="1">
    <source>
        <dbReference type="EMBL" id="TEB31723.1"/>
    </source>
</evidence>
<protein>
    <submittedName>
        <fullName evidence="1">Uncharacterized protein</fullName>
    </submittedName>
</protein>
<evidence type="ECO:0000313" key="2">
    <source>
        <dbReference type="Proteomes" id="UP000298030"/>
    </source>
</evidence>
<dbReference type="AlphaFoldDB" id="A0A4Y7TC27"/>
<name>A0A4Y7TC27_COPMI</name>
<reference evidence="1 2" key="1">
    <citation type="journal article" date="2019" name="Nat. Ecol. Evol.">
        <title>Megaphylogeny resolves global patterns of mushroom evolution.</title>
        <authorList>
            <person name="Varga T."/>
            <person name="Krizsan K."/>
            <person name="Foldi C."/>
            <person name="Dima B."/>
            <person name="Sanchez-Garcia M."/>
            <person name="Sanchez-Ramirez S."/>
            <person name="Szollosi G.J."/>
            <person name="Szarkandi J.G."/>
            <person name="Papp V."/>
            <person name="Albert L."/>
            <person name="Andreopoulos W."/>
            <person name="Angelini C."/>
            <person name="Antonin V."/>
            <person name="Barry K.W."/>
            <person name="Bougher N.L."/>
            <person name="Buchanan P."/>
            <person name="Buyck B."/>
            <person name="Bense V."/>
            <person name="Catcheside P."/>
            <person name="Chovatia M."/>
            <person name="Cooper J."/>
            <person name="Damon W."/>
            <person name="Desjardin D."/>
            <person name="Finy P."/>
            <person name="Geml J."/>
            <person name="Haridas S."/>
            <person name="Hughes K."/>
            <person name="Justo A."/>
            <person name="Karasinski D."/>
            <person name="Kautmanova I."/>
            <person name="Kiss B."/>
            <person name="Kocsube S."/>
            <person name="Kotiranta H."/>
            <person name="LaButti K.M."/>
            <person name="Lechner B.E."/>
            <person name="Liimatainen K."/>
            <person name="Lipzen A."/>
            <person name="Lukacs Z."/>
            <person name="Mihaltcheva S."/>
            <person name="Morgado L.N."/>
            <person name="Niskanen T."/>
            <person name="Noordeloos M.E."/>
            <person name="Ohm R.A."/>
            <person name="Ortiz-Santana B."/>
            <person name="Ovrebo C."/>
            <person name="Racz N."/>
            <person name="Riley R."/>
            <person name="Savchenko A."/>
            <person name="Shiryaev A."/>
            <person name="Soop K."/>
            <person name="Spirin V."/>
            <person name="Szebenyi C."/>
            <person name="Tomsovsky M."/>
            <person name="Tulloss R.E."/>
            <person name="Uehling J."/>
            <person name="Grigoriev I.V."/>
            <person name="Vagvolgyi C."/>
            <person name="Papp T."/>
            <person name="Martin F.M."/>
            <person name="Miettinen O."/>
            <person name="Hibbett D.S."/>
            <person name="Nagy L.G."/>
        </authorList>
    </citation>
    <scope>NUCLEOTIDE SEQUENCE [LARGE SCALE GENOMIC DNA]</scope>
    <source>
        <strain evidence="1 2">FP101781</strain>
    </source>
</reference>
<sequence>MSIAWASGSAVFSLRFSETFRLCCPAFTRAEEHVLLERPMTASWSSELPYGFPGSPTHTPGFDKDFSNRPAVRVISPYPEFTALPSTTIGSVTPYYASLCLTSARKPVPEDSLTLLHRLEVRIEAFSWPSSCRPRSGTMDKLLPVLCWIRYHRNPSVPRPRRRRSRPAPQDFVFLVRTATSSAHEDVLQRAG</sequence>
<keyword evidence="2" id="KW-1185">Reference proteome</keyword>
<gene>
    <name evidence="1" type="ORF">FA13DRAFT_341048</name>
</gene>
<dbReference type="EMBL" id="QPFP01000018">
    <property type="protein sequence ID" value="TEB31723.1"/>
    <property type="molecule type" value="Genomic_DNA"/>
</dbReference>
<accession>A0A4Y7TC27</accession>
<organism evidence="1 2">
    <name type="scientific">Coprinellus micaceus</name>
    <name type="common">Glistening ink-cap mushroom</name>
    <name type="synonym">Coprinus micaceus</name>
    <dbReference type="NCBI Taxonomy" id="71717"/>
    <lineage>
        <taxon>Eukaryota</taxon>
        <taxon>Fungi</taxon>
        <taxon>Dikarya</taxon>
        <taxon>Basidiomycota</taxon>
        <taxon>Agaricomycotina</taxon>
        <taxon>Agaricomycetes</taxon>
        <taxon>Agaricomycetidae</taxon>
        <taxon>Agaricales</taxon>
        <taxon>Agaricineae</taxon>
        <taxon>Psathyrellaceae</taxon>
        <taxon>Coprinellus</taxon>
    </lineage>
</organism>
<proteinExistence type="predicted"/>
<dbReference type="Proteomes" id="UP000298030">
    <property type="component" value="Unassembled WGS sequence"/>
</dbReference>